<reference evidence="2" key="1">
    <citation type="submission" date="2023-04" db="EMBL/GenBank/DDBJ databases">
        <authorList>
            <person name="Vijverberg K."/>
            <person name="Xiong W."/>
            <person name="Schranz E."/>
        </authorList>
    </citation>
    <scope>NUCLEOTIDE SEQUENCE</scope>
</reference>
<keyword evidence="3" id="KW-1185">Reference proteome</keyword>
<organism evidence="2 3">
    <name type="scientific">Lactuca saligna</name>
    <name type="common">Willowleaf lettuce</name>
    <dbReference type="NCBI Taxonomy" id="75948"/>
    <lineage>
        <taxon>Eukaryota</taxon>
        <taxon>Viridiplantae</taxon>
        <taxon>Streptophyta</taxon>
        <taxon>Embryophyta</taxon>
        <taxon>Tracheophyta</taxon>
        <taxon>Spermatophyta</taxon>
        <taxon>Magnoliopsida</taxon>
        <taxon>eudicotyledons</taxon>
        <taxon>Gunneridae</taxon>
        <taxon>Pentapetalae</taxon>
        <taxon>asterids</taxon>
        <taxon>campanulids</taxon>
        <taxon>Asterales</taxon>
        <taxon>Asteraceae</taxon>
        <taxon>Cichorioideae</taxon>
        <taxon>Cichorieae</taxon>
        <taxon>Lactucinae</taxon>
        <taxon>Lactuca</taxon>
    </lineage>
</organism>
<dbReference type="Proteomes" id="UP001177003">
    <property type="component" value="Chromosome 9"/>
</dbReference>
<evidence type="ECO:0000313" key="2">
    <source>
        <dbReference type="EMBL" id="CAI9303569.1"/>
    </source>
</evidence>
<evidence type="ECO:0000256" key="1">
    <source>
        <dbReference type="SAM" id="MobiDB-lite"/>
    </source>
</evidence>
<dbReference type="EMBL" id="OX465085">
    <property type="protein sequence ID" value="CAI9303569.1"/>
    <property type="molecule type" value="Genomic_DNA"/>
</dbReference>
<proteinExistence type="predicted"/>
<sequence length="185" mass="21086">MDALAVKIEKGVLEFGSIPKQGGEEGKQSKKENPKHSVKSTVKPKSETEPKGKEKPFSEEPIIEKEKAEREAQVALESQKHLFPVWTLKRILNEDVDMPKTDIGADHLLFSFYLKHMKPQYETWSAIKITVVKVTGPIETDNFLNTKFKVVRSSSSQVCEFTLTDLSCLNPYDWIVLYNFLLRDG</sequence>
<feature type="compositionally biased region" description="Basic and acidic residues" evidence="1">
    <location>
        <begin position="22"/>
        <end position="35"/>
    </location>
</feature>
<protein>
    <submittedName>
        <fullName evidence="2">Uncharacterized protein</fullName>
    </submittedName>
</protein>
<dbReference type="AlphaFoldDB" id="A0AA36A2U1"/>
<accession>A0AA36A2U1</accession>
<feature type="region of interest" description="Disordered" evidence="1">
    <location>
        <begin position="17"/>
        <end position="64"/>
    </location>
</feature>
<feature type="compositionally biased region" description="Basic and acidic residues" evidence="1">
    <location>
        <begin position="44"/>
        <end position="64"/>
    </location>
</feature>
<name>A0AA36A2U1_LACSI</name>
<gene>
    <name evidence="2" type="ORF">LSALG_LOCUS41997</name>
</gene>
<evidence type="ECO:0000313" key="3">
    <source>
        <dbReference type="Proteomes" id="UP001177003"/>
    </source>
</evidence>